<dbReference type="OrthoDB" id="6386044at2"/>
<name>A0A5P8P0Z4_9BACT</name>
<dbReference type="Proteomes" id="UP000326944">
    <property type="component" value="Chromosome"/>
</dbReference>
<dbReference type="EMBL" id="CP043617">
    <property type="protein sequence ID" value="QFR49388.1"/>
    <property type="molecule type" value="Genomic_DNA"/>
</dbReference>
<dbReference type="AlphaFoldDB" id="A0A5P8P0Z4"/>
<keyword evidence="2" id="KW-1185">Reference proteome</keyword>
<evidence type="ECO:0000313" key="1">
    <source>
        <dbReference type="EMBL" id="QFR49388.1"/>
    </source>
</evidence>
<organism evidence="1 2">
    <name type="scientific">Sulfurimonas lithotrophica</name>
    <dbReference type="NCBI Taxonomy" id="2590022"/>
    <lineage>
        <taxon>Bacteria</taxon>
        <taxon>Pseudomonadati</taxon>
        <taxon>Campylobacterota</taxon>
        <taxon>Epsilonproteobacteria</taxon>
        <taxon>Campylobacterales</taxon>
        <taxon>Sulfurimonadaceae</taxon>
        <taxon>Sulfurimonas</taxon>
    </lineage>
</organism>
<gene>
    <name evidence="1" type="ORF">FJR48_06475</name>
</gene>
<dbReference type="KEGG" id="sulg:FJR48_06475"/>
<reference evidence="1 2" key="1">
    <citation type="submission" date="2019-09" db="EMBL/GenBank/DDBJ databases">
        <title>Sulfurimonas gotlandica sp. nov., a chemoautotrophic and psychrotolerant epsilonproteobacterium isolated from a pelagic redoxcline, and an emended description of the genus Sulfurimonas.</title>
        <authorList>
            <person name="Wang S."/>
            <person name="Jiang L."/>
            <person name="Shao S."/>
        </authorList>
    </citation>
    <scope>NUCLEOTIDE SEQUENCE [LARGE SCALE GENOMIC DNA]</scope>
    <source>
        <strain evidence="1 2">GYSZ_1</strain>
    </source>
</reference>
<dbReference type="RefSeq" id="WP_152307331.1">
    <property type="nucleotide sequence ID" value="NZ_CP043617.1"/>
</dbReference>
<evidence type="ECO:0000313" key="2">
    <source>
        <dbReference type="Proteomes" id="UP000326944"/>
    </source>
</evidence>
<sequence length="459" mass="52724">MRSKKLISVISLVFILNHQLYAKEYSKEELAEWNKIGVVKKYNIDKWKKLGVQTPQEAELWLKGGYTEKNYLDMWINIGAKTPEDVQRYKDAGVDLAEHSVDFAKANITSLEEIKKWLALGIDTYYIKDWKKANIPAEDVKAWINAGIEQPSDAQYWLDVNVKTPNEIKQWKEIGVLYSDNVERWQRIGLSSPSEVQGWINIDSPENIKKNWLDMGVKTPQEAQKWIDIGIKDSYSFQQWRSAGITEYKDIKMWLSSGLKNPKKISEWNKIGIKKPEHIRKWTTIGLTDPNIVEQLLDMGINDTKEYSPYKNMSYIGHIKMLKEMGITPTPLIEKMSKNYQIYGEILFFKSKEKFLKNLSILKSNGCKTIQGDWFGKADPYENEDLCYIFTAKLSQRLSKDEGLARSTAGKTIHLEFDGAWKENTTKLGIAKGSGSFSYKNGFGAKRIVPSGKVLLTTD</sequence>
<accession>A0A5P8P0Z4</accession>
<protein>
    <submittedName>
        <fullName evidence="1">Uncharacterized protein</fullName>
    </submittedName>
</protein>
<proteinExistence type="predicted"/>